<accession>A0A2H1WQ19</accession>
<sequence>MFLDIRIFIHSYRGCVYKNSSSHTHLWITQRIAPCRNQTCYTLRGSRLSNFFKNFSIKRSLRPQNRNTGFKVLTQGLTAKRTKVGEHSRIRSEYVVM</sequence>
<reference evidence="1" key="1">
    <citation type="submission" date="2016-07" db="EMBL/GenBank/DDBJ databases">
        <authorList>
            <person name="Bretaudeau A."/>
        </authorList>
    </citation>
    <scope>NUCLEOTIDE SEQUENCE</scope>
    <source>
        <strain evidence="1">Rice</strain>
        <tissue evidence="1">Whole body</tissue>
    </source>
</reference>
<evidence type="ECO:0000313" key="1">
    <source>
        <dbReference type="EMBL" id="SOQ55159.1"/>
    </source>
</evidence>
<name>A0A2H1WQ19_SPOFR</name>
<protein>
    <submittedName>
        <fullName evidence="1">SFRICE_031396</fullName>
    </submittedName>
</protein>
<dbReference type="AlphaFoldDB" id="A0A2H1WQ19"/>
<organism evidence="1">
    <name type="scientific">Spodoptera frugiperda</name>
    <name type="common">Fall armyworm</name>
    <dbReference type="NCBI Taxonomy" id="7108"/>
    <lineage>
        <taxon>Eukaryota</taxon>
        <taxon>Metazoa</taxon>
        <taxon>Ecdysozoa</taxon>
        <taxon>Arthropoda</taxon>
        <taxon>Hexapoda</taxon>
        <taxon>Insecta</taxon>
        <taxon>Pterygota</taxon>
        <taxon>Neoptera</taxon>
        <taxon>Endopterygota</taxon>
        <taxon>Lepidoptera</taxon>
        <taxon>Glossata</taxon>
        <taxon>Ditrysia</taxon>
        <taxon>Noctuoidea</taxon>
        <taxon>Noctuidae</taxon>
        <taxon>Amphipyrinae</taxon>
        <taxon>Spodoptera</taxon>
    </lineage>
</organism>
<proteinExistence type="predicted"/>
<dbReference type="EMBL" id="ODYU01010200">
    <property type="protein sequence ID" value="SOQ55159.1"/>
    <property type="molecule type" value="Genomic_DNA"/>
</dbReference>
<gene>
    <name evidence="1" type="ORF">SFRICE_031396</name>
</gene>